<dbReference type="Proteomes" id="UP000002256">
    <property type="component" value="Plasmid pR132503"/>
</dbReference>
<keyword evidence="1" id="KW-1133">Transmembrane helix</keyword>
<proteinExistence type="predicted"/>
<evidence type="ECO:0000313" key="3">
    <source>
        <dbReference type="Proteomes" id="UP000002256"/>
    </source>
</evidence>
<keyword evidence="1" id="KW-0472">Membrane</keyword>
<dbReference type="AlphaFoldDB" id="C6B8M9"/>
<dbReference type="KEGG" id="rlg:Rleg_5445"/>
<dbReference type="SUPFAM" id="SSF48452">
    <property type="entry name" value="TPR-like"/>
    <property type="match status" value="1"/>
</dbReference>
<name>C6B8M9_RHILS</name>
<sequence length="331" mass="36248">MEQVLSALYPVAAQVAQPLALAGTVSLLCFVIFGKIVEALKPVIEKITGTGAYKLLMAIITSASLLALVSIVGGIASYLVKYGYETYYKRTALINRGYNELDNQMAENAIRIANEILSEWPDEVQGFNIRGSAYFYQRSFELAANDFKHIIENQYGSIGDWCEASKLAVTQNLIAAMGASDKVTEALSYFAEIETCTLGKDAIINHAKLLMVSNQTASASERLKSVNTETRPDYRDRVNFELGILSVQAKGPDWLPQAASYFNDSACLDDGFKRLIQQATTTPKADPPGNLVQDFGYELKVMKNGLSDQERHAVAEAMNSKQCKSQPGAIN</sequence>
<keyword evidence="1" id="KW-0812">Transmembrane</keyword>
<dbReference type="HOGENOM" id="CLU_839057_0_0_5"/>
<organism evidence="2 3">
    <name type="scientific">Rhizobium leguminosarum bv. trifolii (strain WSM1325)</name>
    <dbReference type="NCBI Taxonomy" id="395491"/>
    <lineage>
        <taxon>Bacteria</taxon>
        <taxon>Pseudomonadati</taxon>
        <taxon>Pseudomonadota</taxon>
        <taxon>Alphaproteobacteria</taxon>
        <taxon>Hyphomicrobiales</taxon>
        <taxon>Rhizobiaceae</taxon>
        <taxon>Rhizobium/Agrobacterium group</taxon>
        <taxon>Rhizobium</taxon>
    </lineage>
</organism>
<keyword evidence="2" id="KW-0614">Plasmid</keyword>
<feature type="transmembrane region" description="Helical" evidence="1">
    <location>
        <begin position="55"/>
        <end position="80"/>
    </location>
</feature>
<geneLocation type="plasmid" evidence="2 3">
    <name>pR132503</name>
</geneLocation>
<dbReference type="Gene3D" id="1.25.40.10">
    <property type="entry name" value="Tetratricopeptide repeat domain"/>
    <property type="match status" value="1"/>
</dbReference>
<gene>
    <name evidence="2" type="ordered locus">Rleg_5445</name>
</gene>
<evidence type="ECO:0000313" key="2">
    <source>
        <dbReference type="EMBL" id="ACS60267.1"/>
    </source>
</evidence>
<feature type="transmembrane region" description="Helical" evidence="1">
    <location>
        <begin position="15"/>
        <end position="34"/>
    </location>
</feature>
<reference evidence="2 3" key="1">
    <citation type="journal article" date="2010" name="Stand. Genomic Sci.">
        <title>Complete genome sequence of Rhizobium leguminosarum bv. trifolii strain WSM1325, an effective microsymbiont of annual Mediterranean clovers.</title>
        <authorList>
            <person name="Reeve W."/>
            <person name="O'Hara G."/>
            <person name="Chain P."/>
            <person name="Ardley J."/>
            <person name="Brau L."/>
            <person name="Nandesena K."/>
            <person name="Tiwari R."/>
            <person name="Copeland A."/>
            <person name="Nolan M."/>
            <person name="Han C."/>
            <person name="Brettin T."/>
            <person name="Land M."/>
            <person name="Ovchinikova G."/>
            <person name="Ivanova N."/>
            <person name="Mavromatis K."/>
            <person name="Markowitz V."/>
            <person name="Kyrpides N."/>
            <person name="Melino V."/>
            <person name="Denton M."/>
            <person name="Yates R."/>
            <person name="Howieson J."/>
        </authorList>
    </citation>
    <scope>NUCLEOTIDE SEQUENCE [LARGE SCALE GENOMIC DNA]</scope>
    <source>
        <strain evidence="3">WSM1325</strain>
        <plasmid evidence="3">Plasmid pR132503</plasmid>
    </source>
</reference>
<protein>
    <recommendedName>
        <fullName evidence="4">Tetratricopeptide repeat protein</fullName>
    </recommendedName>
</protein>
<accession>C6B8M9</accession>
<dbReference type="InterPro" id="IPR011990">
    <property type="entry name" value="TPR-like_helical_dom_sf"/>
</dbReference>
<evidence type="ECO:0008006" key="4">
    <source>
        <dbReference type="Google" id="ProtNLM"/>
    </source>
</evidence>
<dbReference type="EMBL" id="CP001625">
    <property type="protein sequence ID" value="ACS60267.1"/>
    <property type="molecule type" value="Genomic_DNA"/>
</dbReference>
<evidence type="ECO:0000256" key="1">
    <source>
        <dbReference type="SAM" id="Phobius"/>
    </source>
</evidence>